<evidence type="ECO:0000313" key="1">
    <source>
        <dbReference type="EMBL" id="OQS54407.1"/>
    </source>
</evidence>
<evidence type="ECO:0008006" key="3">
    <source>
        <dbReference type="Google" id="ProtNLM"/>
    </source>
</evidence>
<keyword evidence="2" id="KW-1185">Reference proteome</keyword>
<protein>
    <recommendedName>
        <fullName evidence="3">BED-type domain-containing protein</fullName>
    </recommendedName>
</protein>
<dbReference type="VEuPathDB" id="MicrosporidiaDB:EHP00_1837"/>
<comment type="caution">
    <text evidence="1">The sequence shown here is derived from an EMBL/GenBank/DDBJ whole genome shotgun (WGS) entry which is preliminary data.</text>
</comment>
<gene>
    <name evidence="1" type="ORF">EHP00_1837</name>
</gene>
<dbReference type="Proteomes" id="UP000192758">
    <property type="component" value="Unassembled WGS sequence"/>
</dbReference>
<reference evidence="1 2" key="1">
    <citation type="journal article" date="2017" name="Environ. Microbiol.">
        <title>Decay of the glycolytic pathway and adaptation to intranuclear parasitism within Enterocytozoonidae microsporidia.</title>
        <authorList>
            <person name="Wiredu Boakye D."/>
            <person name="Jaroenlak P."/>
            <person name="Prachumwat A."/>
            <person name="Williams T.A."/>
            <person name="Bateman K.S."/>
            <person name="Itsathitphaisarn O."/>
            <person name="Sritunyalucksana K."/>
            <person name="Paszkiewicz K.H."/>
            <person name="Moore K.A."/>
            <person name="Stentiford G.D."/>
            <person name="Williams B.A."/>
        </authorList>
    </citation>
    <scope>NUCLEOTIDE SEQUENCE [LARGE SCALE GENOMIC DNA]</scope>
    <source>
        <strain evidence="1 2">TH1</strain>
    </source>
</reference>
<sequence>MEKKTKEQRKFNKQWEFLYFFIEYKDKARCLFCDYATSSFKKHTLESHLHRKHWLRPEVKLSEDSRIDKARELKDRFLNSRIDKHFVKTEGTNLAAKIKLFENSLTAILVREGKPFSDIEIFKEVLSLYTREFFPNKGIDINDFKFQSYNYITKKDENFKKNKF</sequence>
<dbReference type="PANTHER" id="PTHR45913:SF21">
    <property type="entry name" value="DUF4371 DOMAIN-CONTAINING PROTEIN"/>
    <property type="match status" value="1"/>
</dbReference>
<organism evidence="1 2">
    <name type="scientific">Ecytonucleospora hepatopenaei</name>
    <dbReference type="NCBI Taxonomy" id="646526"/>
    <lineage>
        <taxon>Eukaryota</taxon>
        <taxon>Fungi</taxon>
        <taxon>Fungi incertae sedis</taxon>
        <taxon>Microsporidia</taxon>
        <taxon>Enterocytozoonidae</taxon>
        <taxon>Ecytonucleospora</taxon>
    </lineage>
</organism>
<dbReference type="OrthoDB" id="10063846at2759"/>
<accession>A0A1W0E547</accession>
<name>A0A1W0E547_9MICR</name>
<dbReference type="PANTHER" id="PTHR45913">
    <property type="entry name" value="EPM2A-INTERACTING PROTEIN 1"/>
    <property type="match status" value="1"/>
</dbReference>
<dbReference type="EMBL" id="MNPJ01000020">
    <property type="protein sequence ID" value="OQS54407.1"/>
    <property type="molecule type" value="Genomic_DNA"/>
</dbReference>
<proteinExistence type="predicted"/>
<dbReference type="AlphaFoldDB" id="A0A1W0E547"/>
<evidence type="ECO:0000313" key="2">
    <source>
        <dbReference type="Proteomes" id="UP000192758"/>
    </source>
</evidence>